<keyword evidence="4 6" id="KW-0807">Transducer</keyword>
<evidence type="ECO:0000313" key="10">
    <source>
        <dbReference type="EMBL" id="MFE8696331.1"/>
    </source>
</evidence>
<dbReference type="CDD" id="cd06225">
    <property type="entry name" value="HAMP"/>
    <property type="match status" value="1"/>
</dbReference>
<dbReference type="CDD" id="cd11386">
    <property type="entry name" value="MCP_signal"/>
    <property type="match status" value="1"/>
</dbReference>
<dbReference type="InterPro" id="IPR004089">
    <property type="entry name" value="MCPsignal_dom"/>
</dbReference>
<accession>A0ABW6JWW1</accession>
<dbReference type="SUPFAM" id="SSF58104">
    <property type="entry name" value="Methyl-accepting chemotaxis protein (MCP) signaling domain"/>
    <property type="match status" value="1"/>
</dbReference>
<evidence type="ECO:0000256" key="2">
    <source>
        <dbReference type="ARBA" id="ARBA00022475"/>
    </source>
</evidence>
<keyword evidence="11" id="KW-1185">Reference proteome</keyword>
<dbReference type="PROSITE" id="PS50111">
    <property type="entry name" value="CHEMOTAXIS_TRANSDUC_2"/>
    <property type="match status" value="1"/>
</dbReference>
<evidence type="ECO:0000256" key="4">
    <source>
        <dbReference type="ARBA" id="ARBA00023224"/>
    </source>
</evidence>
<evidence type="ECO:0000256" key="5">
    <source>
        <dbReference type="ARBA" id="ARBA00029447"/>
    </source>
</evidence>
<dbReference type="Gene3D" id="6.10.340.10">
    <property type="match status" value="1"/>
</dbReference>
<evidence type="ECO:0000256" key="1">
    <source>
        <dbReference type="ARBA" id="ARBA00004236"/>
    </source>
</evidence>
<dbReference type="EMBL" id="JBIACJ010000003">
    <property type="protein sequence ID" value="MFE8696331.1"/>
    <property type="molecule type" value="Genomic_DNA"/>
</dbReference>
<feature type="transmembrane region" description="Helical" evidence="7">
    <location>
        <begin position="12"/>
        <end position="28"/>
    </location>
</feature>
<sequence length="429" mass="46557">MLDKIKFRSIRLKMIVVIVIASIISTPLSSKLNSYVMEFGSVDSSFGIYINTAINLFIATIIVAIFTRWIIITPLRTLLEATKKVAEGDLHVDVDFSRRVDDEISQLAKGFKQMTENLQIVVSKINNTSDRIAISVDQLSTNSKSTASVSEQISAAIQGVAAGSEEQTEGMKRIEAAMDVVNNEIDEISRNTQVISSQSKINTSVAEEGEKTVDRTVKQMGLIQNSVSQSDHSIQMLQEQTKEIGQFLTVITDIANQTNLLALNAAIEAARAGEAGKGFAVVAEEVRKLAEQSNGSAQQIAELVNEIQKQTGNSVATMKHVIDDVQEGIIMTNETKDIFHQISQSMGEMDNQMNKILEGSQTISGSAQDVTSAVSAVSSIANLNNQNSMNVSAASQEQLASIDEVAISINELSEIAVDLQELTHKFKTS</sequence>
<dbReference type="Gene3D" id="1.10.287.950">
    <property type="entry name" value="Methyl-accepting chemotaxis protein"/>
    <property type="match status" value="1"/>
</dbReference>
<evidence type="ECO:0000259" key="8">
    <source>
        <dbReference type="PROSITE" id="PS50111"/>
    </source>
</evidence>
<reference evidence="10 11" key="1">
    <citation type="submission" date="2024-08" db="EMBL/GenBank/DDBJ databases">
        <title>Two novel Cytobacillus novel species.</title>
        <authorList>
            <person name="Liu G."/>
        </authorList>
    </citation>
    <scope>NUCLEOTIDE SEQUENCE [LARGE SCALE GENOMIC DNA]</scope>
    <source>
        <strain evidence="10 11">FJAT-53684</strain>
    </source>
</reference>
<evidence type="ECO:0000256" key="3">
    <source>
        <dbReference type="ARBA" id="ARBA00023136"/>
    </source>
</evidence>
<dbReference type="PANTHER" id="PTHR32089:SF114">
    <property type="entry name" value="METHYL-ACCEPTING CHEMOTAXIS PROTEIN MCPB"/>
    <property type="match status" value="1"/>
</dbReference>
<gene>
    <name evidence="10" type="ORF">ACFYKT_08175</name>
</gene>
<evidence type="ECO:0000313" key="11">
    <source>
        <dbReference type="Proteomes" id="UP001601058"/>
    </source>
</evidence>
<evidence type="ECO:0000256" key="7">
    <source>
        <dbReference type="SAM" id="Phobius"/>
    </source>
</evidence>
<feature type="domain" description="HAMP" evidence="9">
    <location>
        <begin position="69"/>
        <end position="123"/>
    </location>
</feature>
<evidence type="ECO:0000256" key="6">
    <source>
        <dbReference type="PROSITE-ProRule" id="PRU00284"/>
    </source>
</evidence>
<dbReference type="InterPro" id="IPR003660">
    <property type="entry name" value="HAMP_dom"/>
</dbReference>
<comment type="caution">
    <text evidence="10">The sequence shown here is derived from an EMBL/GenBank/DDBJ whole genome shotgun (WGS) entry which is preliminary data.</text>
</comment>
<proteinExistence type="inferred from homology"/>
<dbReference type="RefSeq" id="WP_389218064.1">
    <property type="nucleotide sequence ID" value="NZ_JBIACJ010000003.1"/>
</dbReference>
<name>A0ABW6JWW1_9BACI</name>
<dbReference type="SMART" id="SM00283">
    <property type="entry name" value="MA"/>
    <property type="match status" value="1"/>
</dbReference>
<keyword evidence="3 7" id="KW-0472">Membrane</keyword>
<keyword evidence="2" id="KW-1003">Cell membrane</keyword>
<protein>
    <submittedName>
        <fullName evidence="10">Methyl-accepting chemotaxis protein</fullName>
    </submittedName>
</protein>
<dbReference type="Pfam" id="PF00015">
    <property type="entry name" value="MCPsignal"/>
    <property type="match status" value="1"/>
</dbReference>
<evidence type="ECO:0000259" key="9">
    <source>
        <dbReference type="PROSITE" id="PS50885"/>
    </source>
</evidence>
<dbReference type="Proteomes" id="UP001601058">
    <property type="component" value="Unassembled WGS sequence"/>
</dbReference>
<organism evidence="10 11">
    <name type="scientific">Cytobacillus mangrovibacter</name>
    <dbReference type="NCBI Taxonomy" id="3299024"/>
    <lineage>
        <taxon>Bacteria</taxon>
        <taxon>Bacillati</taxon>
        <taxon>Bacillota</taxon>
        <taxon>Bacilli</taxon>
        <taxon>Bacillales</taxon>
        <taxon>Bacillaceae</taxon>
        <taxon>Cytobacillus</taxon>
    </lineage>
</organism>
<dbReference type="SMART" id="SM00304">
    <property type="entry name" value="HAMP"/>
    <property type="match status" value="1"/>
</dbReference>
<feature type="domain" description="Methyl-accepting transducer" evidence="8">
    <location>
        <begin position="142"/>
        <end position="378"/>
    </location>
</feature>
<dbReference type="PANTHER" id="PTHR32089">
    <property type="entry name" value="METHYL-ACCEPTING CHEMOTAXIS PROTEIN MCPB"/>
    <property type="match status" value="1"/>
</dbReference>
<feature type="transmembrane region" description="Helical" evidence="7">
    <location>
        <begin position="48"/>
        <end position="71"/>
    </location>
</feature>
<dbReference type="PROSITE" id="PS50885">
    <property type="entry name" value="HAMP"/>
    <property type="match status" value="1"/>
</dbReference>
<keyword evidence="7" id="KW-1133">Transmembrane helix</keyword>
<keyword evidence="7" id="KW-0812">Transmembrane</keyword>
<comment type="similarity">
    <text evidence="5">Belongs to the methyl-accepting chemotaxis (MCP) protein family.</text>
</comment>
<dbReference type="Pfam" id="PF00672">
    <property type="entry name" value="HAMP"/>
    <property type="match status" value="1"/>
</dbReference>
<comment type="subcellular location">
    <subcellularLocation>
        <location evidence="1">Cell membrane</location>
    </subcellularLocation>
</comment>